<dbReference type="EMBL" id="JAHHZF010000001">
    <property type="protein sequence ID" value="MBT9288385.1"/>
    <property type="molecule type" value="Genomic_DNA"/>
</dbReference>
<evidence type="ECO:0000313" key="7">
    <source>
        <dbReference type="Proteomes" id="UP000766595"/>
    </source>
</evidence>
<comment type="caution">
    <text evidence="6">The sequence shown here is derived from an EMBL/GenBank/DDBJ whole genome shotgun (WGS) entry which is preliminary data.</text>
</comment>
<sequence>MSDRPLRIVYADDEEDILSVATLSLEMVGGHSVRGCRSGREAIEEALQDLPDVVMLDVMMPGMDGPSTMKVMRSMHEFDGLPIVLITARVRPSEVQEYLALGACGVITKPFDPMALPGEVSSLVRDGSRGVARARSAPGD</sequence>
<dbReference type="SUPFAM" id="SSF52172">
    <property type="entry name" value="CheY-like"/>
    <property type="match status" value="1"/>
</dbReference>
<dbReference type="InterPro" id="IPR050595">
    <property type="entry name" value="Bact_response_regulator"/>
</dbReference>
<keyword evidence="3" id="KW-0804">Transcription</keyword>
<organism evidence="6 7">
    <name type="scientific">Prosthecodimorpha staleyi</name>
    <dbReference type="NCBI Taxonomy" id="2840188"/>
    <lineage>
        <taxon>Bacteria</taxon>
        <taxon>Pseudomonadati</taxon>
        <taxon>Pseudomonadota</taxon>
        <taxon>Alphaproteobacteria</taxon>
        <taxon>Hyphomicrobiales</taxon>
        <taxon>Ancalomicrobiaceae</taxon>
        <taxon>Prosthecodimorpha</taxon>
    </lineage>
</organism>
<evidence type="ECO:0000256" key="2">
    <source>
        <dbReference type="ARBA" id="ARBA00023015"/>
    </source>
</evidence>
<protein>
    <submittedName>
        <fullName evidence="6">Response regulator</fullName>
    </submittedName>
</protein>
<dbReference type="InterPro" id="IPR011006">
    <property type="entry name" value="CheY-like_superfamily"/>
</dbReference>
<dbReference type="PANTHER" id="PTHR44591:SF3">
    <property type="entry name" value="RESPONSE REGULATORY DOMAIN-CONTAINING PROTEIN"/>
    <property type="match status" value="1"/>
</dbReference>
<dbReference type="RefSeq" id="WP_261967052.1">
    <property type="nucleotide sequence ID" value="NZ_JAHHZF010000001.1"/>
</dbReference>
<evidence type="ECO:0000256" key="3">
    <source>
        <dbReference type="ARBA" id="ARBA00023163"/>
    </source>
</evidence>
<feature type="domain" description="Response regulatory" evidence="5">
    <location>
        <begin position="7"/>
        <end position="124"/>
    </location>
</feature>
<dbReference type="Gene3D" id="3.40.50.2300">
    <property type="match status" value="1"/>
</dbReference>
<evidence type="ECO:0000256" key="1">
    <source>
        <dbReference type="ARBA" id="ARBA00022553"/>
    </source>
</evidence>
<dbReference type="SMART" id="SM00448">
    <property type="entry name" value="REC"/>
    <property type="match status" value="1"/>
</dbReference>
<evidence type="ECO:0000256" key="4">
    <source>
        <dbReference type="PROSITE-ProRule" id="PRU00169"/>
    </source>
</evidence>
<reference evidence="6 7" key="1">
    <citation type="submission" date="2021-06" db="EMBL/GenBank/DDBJ databases">
        <authorList>
            <person name="Grouzdev D.S."/>
            <person name="Koziaeva V."/>
        </authorList>
    </citation>
    <scope>NUCLEOTIDE SEQUENCE [LARGE SCALE GENOMIC DNA]</scope>
    <source>
        <strain evidence="6 7">22</strain>
    </source>
</reference>
<accession>A0A947D0A2</accession>
<dbReference type="InterPro" id="IPR001789">
    <property type="entry name" value="Sig_transdc_resp-reg_receiver"/>
</dbReference>
<dbReference type="GO" id="GO:0000160">
    <property type="term" value="P:phosphorelay signal transduction system"/>
    <property type="evidence" value="ECO:0007669"/>
    <property type="project" value="InterPro"/>
</dbReference>
<keyword evidence="1 4" id="KW-0597">Phosphoprotein</keyword>
<dbReference type="Proteomes" id="UP000766595">
    <property type="component" value="Unassembled WGS sequence"/>
</dbReference>
<proteinExistence type="predicted"/>
<feature type="modified residue" description="4-aspartylphosphate" evidence="4">
    <location>
        <position position="57"/>
    </location>
</feature>
<gene>
    <name evidence="6" type="ORF">KL771_02920</name>
</gene>
<dbReference type="AlphaFoldDB" id="A0A947D0A2"/>
<dbReference type="PROSITE" id="PS50110">
    <property type="entry name" value="RESPONSE_REGULATORY"/>
    <property type="match status" value="1"/>
</dbReference>
<dbReference type="Pfam" id="PF00072">
    <property type="entry name" value="Response_reg"/>
    <property type="match status" value="1"/>
</dbReference>
<evidence type="ECO:0000259" key="5">
    <source>
        <dbReference type="PROSITE" id="PS50110"/>
    </source>
</evidence>
<name>A0A947D0A2_9HYPH</name>
<keyword evidence="7" id="KW-1185">Reference proteome</keyword>
<dbReference type="PANTHER" id="PTHR44591">
    <property type="entry name" value="STRESS RESPONSE REGULATOR PROTEIN 1"/>
    <property type="match status" value="1"/>
</dbReference>
<keyword evidence="2" id="KW-0805">Transcription regulation</keyword>
<evidence type="ECO:0000313" key="6">
    <source>
        <dbReference type="EMBL" id="MBT9288385.1"/>
    </source>
</evidence>